<keyword evidence="2" id="KW-1185">Reference proteome</keyword>
<organism evidence="1 2">
    <name type="scientific">Caerostris extrusa</name>
    <name type="common">Bark spider</name>
    <name type="synonym">Caerostris bankana</name>
    <dbReference type="NCBI Taxonomy" id="172846"/>
    <lineage>
        <taxon>Eukaryota</taxon>
        <taxon>Metazoa</taxon>
        <taxon>Ecdysozoa</taxon>
        <taxon>Arthropoda</taxon>
        <taxon>Chelicerata</taxon>
        <taxon>Arachnida</taxon>
        <taxon>Araneae</taxon>
        <taxon>Araneomorphae</taxon>
        <taxon>Entelegynae</taxon>
        <taxon>Araneoidea</taxon>
        <taxon>Araneidae</taxon>
        <taxon>Caerostris</taxon>
    </lineage>
</organism>
<dbReference type="AlphaFoldDB" id="A0AAV4W1W2"/>
<gene>
    <name evidence="1" type="ORF">CEXT_766111</name>
</gene>
<sequence>MEAKSYLIKIMDSEGETMSSLPGPNNFNGASIGTGWIPMVHHLFCPCGTDNRGTKTSLPRSWEKVEREEKNGEERIIINFPPLPLGLVANGEKLAP</sequence>
<dbReference type="Proteomes" id="UP001054945">
    <property type="component" value="Unassembled WGS sequence"/>
</dbReference>
<dbReference type="EMBL" id="BPLR01015404">
    <property type="protein sequence ID" value="GIY75874.1"/>
    <property type="molecule type" value="Genomic_DNA"/>
</dbReference>
<protein>
    <submittedName>
        <fullName evidence="1">Uncharacterized protein</fullName>
    </submittedName>
</protein>
<evidence type="ECO:0000313" key="2">
    <source>
        <dbReference type="Proteomes" id="UP001054945"/>
    </source>
</evidence>
<name>A0AAV4W1W2_CAEEX</name>
<comment type="caution">
    <text evidence="1">The sequence shown here is derived from an EMBL/GenBank/DDBJ whole genome shotgun (WGS) entry which is preliminary data.</text>
</comment>
<accession>A0AAV4W1W2</accession>
<proteinExistence type="predicted"/>
<evidence type="ECO:0000313" key="1">
    <source>
        <dbReference type="EMBL" id="GIY75874.1"/>
    </source>
</evidence>
<reference evidence="1 2" key="1">
    <citation type="submission" date="2021-06" db="EMBL/GenBank/DDBJ databases">
        <title>Caerostris extrusa draft genome.</title>
        <authorList>
            <person name="Kono N."/>
            <person name="Arakawa K."/>
        </authorList>
    </citation>
    <scope>NUCLEOTIDE SEQUENCE [LARGE SCALE GENOMIC DNA]</scope>
</reference>